<sequence>MTGQDVTGRPRDEERDGSGETGRVGPVGAMVFAALALVVNVVTVRHGIGPSIWAAHLPDGPSTAVMVAIIGIGAVLGLLLTLAAGFTVAGAVATSEGVSPLWSFFGQVGLGYALGFGWTYLALDSQGVRPLGSLAGTFWWFLAGGVLMALVAARTLRGEREEADRRRSVRERGAFVTGRVLDVAEATARTVVSGNRTPCRLRIGFRDDDRRVVTSVTVEVAPTRMPRPGDDVDVWYLPGGIGAGPGEEHGIADRDVVVELPRPEVEF</sequence>
<reference evidence="3 4" key="1">
    <citation type="submission" date="2013-07" db="EMBL/GenBank/DDBJ databases">
        <authorList>
            <consortium name="DOE Joint Genome Institute"/>
            <person name="Reeve W."/>
            <person name="Huntemann M."/>
            <person name="Han J."/>
            <person name="Chen A."/>
            <person name="Kyrpides N."/>
            <person name="Mavromatis K."/>
            <person name="Markowitz V."/>
            <person name="Palaniappan K."/>
            <person name="Ivanova N."/>
            <person name="Schaumberg A."/>
            <person name="Pati A."/>
            <person name="Liolios K."/>
            <person name="Nordberg H.P."/>
            <person name="Cantor M.N."/>
            <person name="Hua S.X."/>
            <person name="Woyke T."/>
        </authorList>
    </citation>
    <scope>NUCLEOTIDE SEQUENCE [LARGE SCALE GENOMIC DNA]</scope>
    <source>
        <strain evidence="3 4">DSM 43889</strain>
    </source>
</reference>
<feature type="transmembrane region" description="Helical" evidence="2">
    <location>
        <begin position="64"/>
        <end position="89"/>
    </location>
</feature>
<gene>
    <name evidence="3" type="ORF">G443_001398</name>
</gene>
<keyword evidence="4" id="KW-1185">Reference proteome</keyword>
<evidence type="ECO:0008006" key="5">
    <source>
        <dbReference type="Google" id="ProtNLM"/>
    </source>
</evidence>
<keyword evidence="2" id="KW-0812">Transmembrane</keyword>
<feature type="compositionally biased region" description="Basic and acidic residues" evidence="1">
    <location>
        <begin position="8"/>
        <end position="18"/>
    </location>
</feature>
<keyword evidence="2" id="KW-0472">Membrane</keyword>
<evidence type="ECO:0000256" key="2">
    <source>
        <dbReference type="SAM" id="Phobius"/>
    </source>
</evidence>
<evidence type="ECO:0000313" key="3">
    <source>
        <dbReference type="EMBL" id="MCP2331128.1"/>
    </source>
</evidence>
<dbReference type="EMBL" id="AUBJ02000001">
    <property type="protein sequence ID" value="MCP2331128.1"/>
    <property type="molecule type" value="Genomic_DNA"/>
</dbReference>
<feature type="transmembrane region" description="Helical" evidence="2">
    <location>
        <begin position="138"/>
        <end position="156"/>
    </location>
</feature>
<reference evidence="3 4" key="2">
    <citation type="submission" date="2022-06" db="EMBL/GenBank/DDBJ databases">
        <title>Genomic Encyclopedia of Type Strains, Phase I: the one thousand microbial genomes (KMG-I) project.</title>
        <authorList>
            <person name="Kyrpides N."/>
        </authorList>
    </citation>
    <scope>NUCLEOTIDE SEQUENCE [LARGE SCALE GENOMIC DNA]</scope>
    <source>
        <strain evidence="3 4">DSM 43889</strain>
    </source>
</reference>
<feature type="transmembrane region" description="Helical" evidence="2">
    <location>
        <begin position="24"/>
        <end position="44"/>
    </location>
</feature>
<comment type="caution">
    <text evidence="3">The sequence shown here is derived from an EMBL/GenBank/DDBJ whole genome shotgun (WGS) entry which is preliminary data.</text>
</comment>
<evidence type="ECO:0000313" key="4">
    <source>
        <dbReference type="Proteomes" id="UP000791080"/>
    </source>
</evidence>
<feature type="region of interest" description="Disordered" evidence="1">
    <location>
        <begin position="1"/>
        <end position="23"/>
    </location>
</feature>
<accession>A0ABT1JFD8</accession>
<organism evidence="3 4">
    <name type="scientific">Actinoalloteichus caeruleus DSM 43889</name>
    <dbReference type="NCBI Taxonomy" id="1120930"/>
    <lineage>
        <taxon>Bacteria</taxon>
        <taxon>Bacillati</taxon>
        <taxon>Actinomycetota</taxon>
        <taxon>Actinomycetes</taxon>
        <taxon>Pseudonocardiales</taxon>
        <taxon>Pseudonocardiaceae</taxon>
        <taxon>Actinoalloteichus</taxon>
        <taxon>Actinoalloteichus cyanogriseus</taxon>
    </lineage>
</organism>
<protein>
    <recommendedName>
        <fullName evidence="5">DUF3592 domain-containing protein</fullName>
    </recommendedName>
</protein>
<dbReference type="Proteomes" id="UP000791080">
    <property type="component" value="Unassembled WGS sequence"/>
</dbReference>
<evidence type="ECO:0000256" key="1">
    <source>
        <dbReference type="SAM" id="MobiDB-lite"/>
    </source>
</evidence>
<name>A0ABT1JFD8_ACTCY</name>
<feature type="transmembrane region" description="Helical" evidence="2">
    <location>
        <begin position="101"/>
        <end position="123"/>
    </location>
</feature>
<proteinExistence type="predicted"/>
<dbReference type="RefSeq" id="WP_026420517.1">
    <property type="nucleotide sequence ID" value="NZ_AUBJ02000001.1"/>
</dbReference>
<keyword evidence="2" id="KW-1133">Transmembrane helix</keyword>